<comment type="catalytic activity">
    <reaction evidence="6">
        <text>adenosine(1518)/adenosine(1519) in 16S rRNA + 4 S-adenosyl-L-methionine = N(6)-dimethyladenosine(1518)/N(6)-dimethyladenosine(1519) in 16S rRNA + 4 S-adenosyl-L-homocysteine + 4 H(+)</text>
        <dbReference type="Rhea" id="RHEA:19609"/>
        <dbReference type="Rhea" id="RHEA-COMP:10232"/>
        <dbReference type="Rhea" id="RHEA-COMP:10233"/>
        <dbReference type="ChEBI" id="CHEBI:15378"/>
        <dbReference type="ChEBI" id="CHEBI:57856"/>
        <dbReference type="ChEBI" id="CHEBI:59789"/>
        <dbReference type="ChEBI" id="CHEBI:74411"/>
        <dbReference type="ChEBI" id="CHEBI:74493"/>
        <dbReference type="EC" id="2.1.1.182"/>
    </reaction>
</comment>
<evidence type="ECO:0000256" key="2">
    <source>
        <dbReference type="ARBA" id="ARBA00022603"/>
    </source>
</evidence>
<evidence type="ECO:0000256" key="8">
    <source>
        <dbReference type="SAM" id="MobiDB-lite"/>
    </source>
</evidence>
<feature type="binding site" evidence="6 7">
    <location>
        <position position="84"/>
    </location>
    <ligand>
        <name>S-adenosyl-L-methionine</name>
        <dbReference type="ChEBI" id="CHEBI:59789"/>
    </ligand>
</feature>
<dbReference type="EMBL" id="FRAU01000005">
    <property type="protein sequence ID" value="SHK71401.1"/>
    <property type="molecule type" value="Genomic_DNA"/>
</dbReference>
<comment type="similarity">
    <text evidence="6">Belongs to the class I-like SAM-binding methyltransferase superfamily. rRNA adenine N(6)-methyltransferase family. RsmA subfamily.</text>
</comment>
<feature type="binding site" evidence="6 7">
    <location>
        <position position="106"/>
    </location>
    <ligand>
        <name>S-adenosyl-L-methionine</name>
        <dbReference type="ChEBI" id="CHEBI:59789"/>
    </ligand>
</feature>
<sequence length="300" mass="33231">MPAPFRPRKRLGQHFLVDPNVARKIVEALQASPEQPVVEIGPGTGALTGLLLERYPRLTALEIDPRAIATLQTRWPALDVRHADVLTVNWAELAAEKGEKLHVIGNLPYYITSPILFALLDARDVLAEAVLMMQREVAERLVASPGSKTYGILSVIAQLWATPALLFPVSRHVFRPRPRVESAVVRLTFAQPLPDVDPTLLRQVIRTAFNQRRKTLRNSLRRLLPPGQTLPAPWSQARAEMLTPADYVALTRWLQRSSPPFSPKGLPSPISDPLKRQPQSHAATPCSPAETEASDPPLSE</sequence>
<evidence type="ECO:0000256" key="5">
    <source>
        <dbReference type="ARBA" id="ARBA00022884"/>
    </source>
</evidence>
<evidence type="ECO:0000256" key="1">
    <source>
        <dbReference type="ARBA" id="ARBA00022552"/>
    </source>
</evidence>
<dbReference type="InterPro" id="IPR023165">
    <property type="entry name" value="rRNA_Ade_diMease-like_C"/>
</dbReference>
<dbReference type="GO" id="GO:0052908">
    <property type="term" value="F:16S rRNA (adenine(1518)-N(6)/adenine(1519)-N(6))-dimethyltransferase activity"/>
    <property type="evidence" value="ECO:0007669"/>
    <property type="project" value="UniProtKB-EC"/>
</dbReference>
<feature type="binding site" evidence="6 7">
    <location>
        <position position="16"/>
    </location>
    <ligand>
        <name>S-adenosyl-L-methionine</name>
        <dbReference type="ChEBI" id="CHEBI:59789"/>
    </ligand>
</feature>
<dbReference type="Gene3D" id="1.10.8.100">
    <property type="entry name" value="Ribosomal RNA adenine dimethylase-like, domain 2"/>
    <property type="match status" value="1"/>
</dbReference>
<dbReference type="InterPro" id="IPR029063">
    <property type="entry name" value="SAM-dependent_MTases_sf"/>
</dbReference>
<dbReference type="Gene3D" id="3.40.50.150">
    <property type="entry name" value="Vaccinia Virus protein VP39"/>
    <property type="match status" value="1"/>
</dbReference>
<comment type="function">
    <text evidence="6">Specifically dimethylates two adjacent adenosines (A1518 and A1519) in the loop of a conserved hairpin near the 3'-end of 16S rRNA in the 30S particle. May play a critical role in biogenesis of 30S subunits.</text>
</comment>
<keyword evidence="11" id="KW-1185">Reference proteome</keyword>
<evidence type="ECO:0000259" key="9">
    <source>
        <dbReference type="SMART" id="SM00650"/>
    </source>
</evidence>
<feature type="binding site" evidence="6 7">
    <location>
        <position position="41"/>
    </location>
    <ligand>
        <name>S-adenosyl-L-methionine</name>
        <dbReference type="ChEBI" id="CHEBI:59789"/>
    </ligand>
</feature>
<keyword evidence="1 6" id="KW-0698">rRNA processing</keyword>
<dbReference type="Proteomes" id="UP000185812">
    <property type="component" value="Unassembled WGS sequence"/>
</dbReference>
<dbReference type="OrthoDB" id="9814755at2"/>
<feature type="binding site" evidence="6 7">
    <location>
        <position position="62"/>
    </location>
    <ligand>
        <name>S-adenosyl-L-methionine</name>
        <dbReference type="ChEBI" id="CHEBI:59789"/>
    </ligand>
</feature>
<evidence type="ECO:0000256" key="4">
    <source>
        <dbReference type="ARBA" id="ARBA00022691"/>
    </source>
</evidence>
<proteinExistence type="inferred from homology"/>
<dbReference type="InterPro" id="IPR011530">
    <property type="entry name" value="rRNA_adenine_dimethylase"/>
</dbReference>
<dbReference type="STRING" id="633813.SAMN04488087_1815"/>
<evidence type="ECO:0000256" key="3">
    <source>
        <dbReference type="ARBA" id="ARBA00022679"/>
    </source>
</evidence>
<comment type="subcellular location">
    <subcellularLocation>
        <location evidence="6">Cytoplasm</location>
    </subcellularLocation>
</comment>
<dbReference type="PROSITE" id="PS01131">
    <property type="entry name" value="RRNA_A_DIMETH"/>
    <property type="match status" value="1"/>
</dbReference>
<dbReference type="EC" id="2.1.1.182" evidence="6"/>
<feature type="region of interest" description="Disordered" evidence="8">
    <location>
        <begin position="258"/>
        <end position="300"/>
    </location>
</feature>
<evidence type="ECO:0000256" key="7">
    <source>
        <dbReference type="PROSITE-ProRule" id="PRU01026"/>
    </source>
</evidence>
<organism evidence="10 11">
    <name type="scientific">Rhodothermus profundi</name>
    <dbReference type="NCBI Taxonomy" id="633813"/>
    <lineage>
        <taxon>Bacteria</taxon>
        <taxon>Pseudomonadati</taxon>
        <taxon>Rhodothermota</taxon>
        <taxon>Rhodothermia</taxon>
        <taxon>Rhodothermales</taxon>
        <taxon>Rhodothermaceae</taxon>
        <taxon>Rhodothermus</taxon>
    </lineage>
</organism>
<protein>
    <recommendedName>
        <fullName evidence="6">Ribosomal RNA small subunit methyltransferase A</fullName>
        <ecNumber evidence="6">2.1.1.182</ecNumber>
    </recommendedName>
    <alternativeName>
        <fullName evidence="6">16S rRNA (adenine(1518)-N(6)/adenine(1519)-N(6))-dimethyltransferase</fullName>
    </alternativeName>
    <alternativeName>
        <fullName evidence="6">16S rRNA dimethyladenosine transferase</fullName>
    </alternativeName>
    <alternativeName>
        <fullName evidence="6">16S rRNA dimethylase</fullName>
    </alternativeName>
    <alternativeName>
        <fullName evidence="6">S-adenosylmethionine-6-N', N'-adenosyl(rRNA) dimethyltransferase</fullName>
    </alternativeName>
</protein>
<accession>A0A1M6UQF4</accession>
<keyword evidence="3 6" id="KW-0808">Transferase</keyword>
<dbReference type="InterPro" id="IPR020598">
    <property type="entry name" value="rRNA_Ade_methylase_Trfase_N"/>
</dbReference>
<dbReference type="Pfam" id="PF00398">
    <property type="entry name" value="RrnaAD"/>
    <property type="match status" value="1"/>
</dbReference>
<dbReference type="InterPro" id="IPR001737">
    <property type="entry name" value="KsgA/Erm"/>
</dbReference>
<dbReference type="PANTHER" id="PTHR11727">
    <property type="entry name" value="DIMETHYLADENOSINE TRANSFERASE"/>
    <property type="match status" value="1"/>
</dbReference>
<dbReference type="HAMAP" id="MF_00607">
    <property type="entry name" value="16SrRNA_methyltr_A"/>
    <property type="match status" value="1"/>
</dbReference>
<dbReference type="PROSITE" id="PS51689">
    <property type="entry name" value="SAM_RNA_A_N6_MT"/>
    <property type="match status" value="1"/>
</dbReference>
<keyword evidence="6" id="KW-0963">Cytoplasm</keyword>
<reference evidence="11" key="1">
    <citation type="submission" date="2016-11" db="EMBL/GenBank/DDBJ databases">
        <authorList>
            <person name="Varghese N."/>
            <person name="Submissions S."/>
        </authorList>
    </citation>
    <scope>NUCLEOTIDE SEQUENCE [LARGE SCALE GENOMIC DNA]</scope>
    <source>
        <strain evidence="11">DSM 22212</strain>
    </source>
</reference>
<keyword evidence="5 6" id="KW-0694">RNA-binding</keyword>
<feature type="domain" description="Ribosomal RNA adenine methylase transferase N-terminal" evidence="9">
    <location>
        <begin position="21"/>
        <end position="191"/>
    </location>
</feature>
<dbReference type="CDD" id="cd02440">
    <property type="entry name" value="AdoMet_MTases"/>
    <property type="match status" value="1"/>
</dbReference>
<keyword evidence="4 6" id="KW-0949">S-adenosyl-L-methionine</keyword>
<feature type="binding site" evidence="6 7">
    <location>
        <position position="14"/>
    </location>
    <ligand>
        <name>S-adenosyl-L-methionine</name>
        <dbReference type="ChEBI" id="CHEBI:59789"/>
    </ligand>
</feature>
<dbReference type="GO" id="GO:0005737">
    <property type="term" value="C:cytoplasm"/>
    <property type="evidence" value="ECO:0007669"/>
    <property type="project" value="UniProtKB-SubCell"/>
</dbReference>
<dbReference type="SUPFAM" id="SSF53335">
    <property type="entry name" value="S-adenosyl-L-methionine-dependent methyltransferases"/>
    <property type="match status" value="1"/>
</dbReference>
<keyword evidence="2 6" id="KW-0489">Methyltransferase</keyword>
<dbReference type="PANTHER" id="PTHR11727:SF18">
    <property type="entry name" value="RRNA ADENINE N(6)-METHYLTRANSFERASE"/>
    <property type="match status" value="1"/>
</dbReference>
<dbReference type="InterPro" id="IPR020596">
    <property type="entry name" value="rRNA_Ade_Mease_Trfase_CS"/>
</dbReference>
<evidence type="ECO:0000313" key="11">
    <source>
        <dbReference type="Proteomes" id="UP000185812"/>
    </source>
</evidence>
<gene>
    <name evidence="6" type="primary">rsmA</name>
    <name evidence="6" type="synonym">ksgA</name>
    <name evidence="10" type="ORF">SAMN04488087_1815</name>
</gene>
<evidence type="ECO:0000256" key="6">
    <source>
        <dbReference type="HAMAP-Rule" id="MF_00607"/>
    </source>
</evidence>
<evidence type="ECO:0000313" key="10">
    <source>
        <dbReference type="EMBL" id="SHK71401.1"/>
    </source>
</evidence>
<dbReference type="AlphaFoldDB" id="A0A1M6UQF4"/>
<dbReference type="SMART" id="SM00650">
    <property type="entry name" value="rADc"/>
    <property type="match status" value="1"/>
</dbReference>
<dbReference type="NCBIfam" id="TIGR00755">
    <property type="entry name" value="ksgA"/>
    <property type="match status" value="1"/>
</dbReference>
<name>A0A1M6UQF4_9BACT</name>
<dbReference type="GO" id="GO:0003723">
    <property type="term" value="F:RNA binding"/>
    <property type="evidence" value="ECO:0007669"/>
    <property type="project" value="UniProtKB-UniRule"/>
</dbReference>
<dbReference type="RefSeq" id="WP_084660562.1">
    <property type="nucleotide sequence ID" value="NZ_FRAU01000005.1"/>
</dbReference>